<evidence type="ECO:0000313" key="1">
    <source>
        <dbReference type="EMBL" id="KYN29391.1"/>
    </source>
</evidence>
<reference evidence="1 2" key="1">
    <citation type="submission" date="2015-09" db="EMBL/GenBank/DDBJ databases">
        <title>Trachymyrmex cornetzi WGS genome.</title>
        <authorList>
            <person name="Nygaard S."/>
            <person name="Hu H."/>
            <person name="Boomsma J."/>
            <person name="Zhang G."/>
        </authorList>
    </citation>
    <scope>NUCLEOTIDE SEQUENCE [LARGE SCALE GENOMIC DNA]</scope>
    <source>
        <strain evidence="1">Tcor2-1</strain>
        <tissue evidence="1">Whole body</tissue>
    </source>
</reference>
<accession>A0A151JQQ4</accession>
<gene>
    <name evidence="1" type="ORF">ALC57_01174</name>
</gene>
<protein>
    <submittedName>
        <fullName evidence="1">Uncharacterized protein</fullName>
    </submittedName>
</protein>
<dbReference type="Proteomes" id="UP000078492">
    <property type="component" value="Unassembled WGS sequence"/>
</dbReference>
<dbReference type="EMBL" id="KQ978660">
    <property type="protein sequence ID" value="KYN29391.1"/>
    <property type="molecule type" value="Genomic_DNA"/>
</dbReference>
<keyword evidence="2" id="KW-1185">Reference proteome</keyword>
<organism evidence="1 2">
    <name type="scientific">Trachymyrmex cornetzi</name>
    <dbReference type="NCBI Taxonomy" id="471704"/>
    <lineage>
        <taxon>Eukaryota</taxon>
        <taxon>Metazoa</taxon>
        <taxon>Ecdysozoa</taxon>
        <taxon>Arthropoda</taxon>
        <taxon>Hexapoda</taxon>
        <taxon>Insecta</taxon>
        <taxon>Pterygota</taxon>
        <taxon>Neoptera</taxon>
        <taxon>Endopterygota</taxon>
        <taxon>Hymenoptera</taxon>
        <taxon>Apocrita</taxon>
        <taxon>Aculeata</taxon>
        <taxon>Formicoidea</taxon>
        <taxon>Formicidae</taxon>
        <taxon>Myrmicinae</taxon>
        <taxon>Trachymyrmex</taxon>
    </lineage>
</organism>
<proteinExistence type="predicted"/>
<evidence type="ECO:0000313" key="2">
    <source>
        <dbReference type="Proteomes" id="UP000078492"/>
    </source>
</evidence>
<name>A0A151JQQ4_9HYME</name>
<sequence length="44" mass="5107">MLESYSIADISILPKVYYVKVILASKPTEFDNLHNSWIHEDNVL</sequence>
<dbReference type="AlphaFoldDB" id="A0A151JQQ4"/>